<feature type="compositionally biased region" description="Acidic residues" evidence="14">
    <location>
        <begin position="400"/>
        <end position="412"/>
    </location>
</feature>
<dbReference type="InterPro" id="IPR001965">
    <property type="entry name" value="Znf_PHD"/>
</dbReference>
<dbReference type="GO" id="GO:0006355">
    <property type="term" value="P:regulation of DNA-templated transcription"/>
    <property type="evidence" value="ECO:0007669"/>
    <property type="project" value="UniProtKB-ARBA"/>
</dbReference>
<keyword evidence="8 11" id="KW-0371">Homeobox</keyword>
<dbReference type="Gene3D" id="3.30.40.10">
    <property type="entry name" value="Zinc/RING finger domain, C3HC4 (zinc finger)"/>
    <property type="match status" value="1"/>
</dbReference>
<evidence type="ECO:0000256" key="1">
    <source>
        <dbReference type="ARBA" id="ARBA00004123"/>
    </source>
</evidence>
<dbReference type="GO" id="GO:0045814">
    <property type="term" value="P:negative regulation of gene expression, epigenetic"/>
    <property type="evidence" value="ECO:0007669"/>
    <property type="project" value="TreeGrafter"/>
</dbReference>
<name>A0A176VK88_MARPO</name>
<dbReference type="EMBL" id="LVLJ01003465">
    <property type="protein sequence ID" value="OAE21344.1"/>
    <property type="molecule type" value="Genomic_DNA"/>
</dbReference>
<dbReference type="PANTHER" id="PTHR12628">
    <property type="entry name" value="POLYCOMB-LIKE TRANSCRIPTION FACTOR"/>
    <property type="match status" value="1"/>
</dbReference>
<dbReference type="GO" id="GO:0008270">
    <property type="term" value="F:zinc ion binding"/>
    <property type="evidence" value="ECO:0007669"/>
    <property type="project" value="UniProtKB-KW"/>
</dbReference>
<feature type="compositionally biased region" description="Basic and acidic residues" evidence="14">
    <location>
        <begin position="383"/>
        <end position="399"/>
    </location>
</feature>
<feature type="compositionally biased region" description="Basic and acidic residues" evidence="14">
    <location>
        <begin position="273"/>
        <end position="285"/>
    </location>
</feature>
<dbReference type="GO" id="GO:0010557">
    <property type="term" value="P:positive regulation of macromolecule biosynthetic process"/>
    <property type="evidence" value="ECO:0007669"/>
    <property type="project" value="UniProtKB-ARBA"/>
</dbReference>
<comment type="subcellular location">
    <subcellularLocation>
        <location evidence="1 11 13">Nucleus</location>
    </subcellularLocation>
</comment>
<sequence>MGCETAGFDLVFVGTLPLCLCYGYLSQQFPIHSVCMGDLFGAWAGVGFCTSVWCSLVRSLLFGCSCLLGTCLELDSVYFSISAVAQEIEFSLQFLQEFIELPSHSMAFHAAGSPQHLQAGVDKLQDYWLQQSECNPDFPSVLQNMKHQVAIIQHNSRVYIFCAKCKSQDAHIDNDIILCDGACDRGFHQECLEPPLATADIPPGDEGWLCPVCDSKVECLNYMNGYMGTEFQVEDQWEDLFAEDAEKAAGGCTSNAMEEDWPSEDSEDDDYDPERAKVIKDNKDDKDEDDEEKKLADSLDSSSDSGSESEATSGSAASSDDDSDNSLVSGDELAHQGKRRQRKDGEGRTPVNEDVDANTQDHANILAAEEEEVAAVSGKRQRKPVDYKKLHDEMFGKADVDDDDQPSEDEEWGPGRGRRRGRAEAVNGGVKPDTNGAETGKEMAKEPKRRNRRKSTSAQVANGQQALSGQQSDDGKTYRRLPDNAVEMLRQEFDSGTCFPTRVYKETLAEKLGISYQQICSWFKNARHAAKIGMGHNSSPKMSRKKENATSELFGSGDGGMDEIEVTNGILVEKLDEVHLKLQQLKHTLEAIISTSETSNGNRHTGIPADGIPENGVVLPNGRRVVYVPVAEVIEKES</sequence>
<comment type="caution">
    <text evidence="18">The sequence shown here is derived from an EMBL/GenBank/DDBJ whole genome shotgun (WGS) entry which is preliminary data.</text>
</comment>
<dbReference type="SMART" id="SM00389">
    <property type="entry name" value="HOX"/>
    <property type="match status" value="1"/>
</dbReference>
<evidence type="ECO:0000256" key="11">
    <source>
        <dbReference type="PROSITE-ProRule" id="PRU00108"/>
    </source>
</evidence>
<evidence type="ECO:0000256" key="12">
    <source>
        <dbReference type="PROSITE-ProRule" id="PRU00146"/>
    </source>
</evidence>
<evidence type="ECO:0000256" key="4">
    <source>
        <dbReference type="ARBA" id="ARBA00022771"/>
    </source>
</evidence>
<dbReference type="Proteomes" id="UP000077202">
    <property type="component" value="Unassembled WGS sequence"/>
</dbReference>
<evidence type="ECO:0000256" key="2">
    <source>
        <dbReference type="ARBA" id="ARBA00007427"/>
    </source>
</evidence>
<evidence type="ECO:0000313" key="19">
    <source>
        <dbReference type="Proteomes" id="UP000077202"/>
    </source>
</evidence>
<dbReference type="PROSITE" id="PS50016">
    <property type="entry name" value="ZF_PHD_2"/>
    <property type="match status" value="1"/>
</dbReference>
<keyword evidence="19" id="KW-1185">Reference proteome</keyword>
<feature type="compositionally biased region" description="Polar residues" evidence="14">
    <location>
        <begin position="456"/>
        <end position="472"/>
    </location>
</feature>
<evidence type="ECO:0000256" key="3">
    <source>
        <dbReference type="ARBA" id="ARBA00022723"/>
    </source>
</evidence>
<evidence type="ECO:0000256" key="10">
    <source>
        <dbReference type="ARBA" id="ARBA00023242"/>
    </source>
</evidence>
<comment type="similarity">
    <text evidence="2">Belongs to the PHD-associated homeobox family.</text>
</comment>
<keyword evidence="3" id="KW-0479">Metal-binding</keyword>
<dbReference type="Pfam" id="PF00628">
    <property type="entry name" value="PHD"/>
    <property type="match status" value="1"/>
</dbReference>
<dbReference type="InterPro" id="IPR019786">
    <property type="entry name" value="Zinc_finger_PHD-type_CS"/>
</dbReference>
<dbReference type="Pfam" id="PF00046">
    <property type="entry name" value="Homeodomain"/>
    <property type="match status" value="1"/>
</dbReference>
<accession>A0A176VK88</accession>
<dbReference type="Gene3D" id="1.10.10.60">
    <property type="entry name" value="Homeodomain-like"/>
    <property type="match status" value="1"/>
</dbReference>
<dbReference type="GO" id="GO:0005634">
    <property type="term" value="C:nucleus"/>
    <property type="evidence" value="ECO:0007669"/>
    <property type="project" value="UniProtKB-SubCell"/>
</dbReference>
<gene>
    <name evidence="18" type="ORF">AXG93_3158s1050</name>
</gene>
<dbReference type="SUPFAM" id="SSF57903">
    <property type="entry name" value="FYVE/PHD zinc finger"/>
    <property type="match status" value="1"/>
</dbReference>
<keyword evidence="10 11" id="KW-0539">Nucleus</keyword>
<organism evidence="18 19">
    <name type="scientific">Marchantia polymorpha subsp. ruderalis</name>
    <dbReference type="NCBI Taxonomy" id="1480154"/>
    <lineage>
        <taxon>Eukaryota</taxon>
        <taxon>Viridiplantae</taxon>
        <taxon>Streptophyta</taxon>
        <taxon>Embryophyta</taxon>
        <taxon>Marchantiophyta</taxon>
        <taxon>Marchantiopsida</taxon>
        <taxon>Marchantiidae</taxon>
        <taxon>Marchantiales</taxon>
        <taxon>Marchantiaceae</taxon>
        <taxon>Marchantia</taxon>
    </lineage>
</organism>
<dbReference type="InterPro" id="IPR045876">
    <property type="entry name" value="PRHA-like_PHD-finger"/>
</dbReference>
<dbReference type="InterPro" id="IPR013083">
    <property type="entry name" value="Znf_RING/FYVE/PHD"/>
</dbReference>
<dbReference type="InterPro" id="IPR009057">
    <property type="entry name" value="Homeodomain-like_sf"/>
</dbReference>
<evidence type="ECO:0000256" key="7">
    <source>
        <dbReference type="ARBA" id="ARBA00023125"/>
    </source>
</evidence>
<evidence type="ECO:0000256" key="13">
    <source>
        <dbReference type="RuleBase" id="RU000682"/>
    </source>
</evidence>
<keyword evidence="9" id="KW-0804">Transcription</keyword>
<evidence type="ECO:0000313" key="18">
    <source>
        <dbReference type="EMBL" id="OAE21344.1"/>
    </source>
</evidence>
<protein>
    <recommendedName>
        <fullName evidence="20">PHD-type domain-containing protein</fullName>
    </recommendedName>
</protein>
<dbReference type="SUPFAM" id="SSF46689">
    <property type="entry name" value="Homeodomain-like"/>
    <property type="match status" value="1"/>
</dbReference>
<feature type="domain" description="PHD-type" evidence="16">
    <location>
        <begin position="159"/>
        <end position="216"/>
    </location>
</feature>
<keyword evidence="7 11" id="KW-0238">DNA-binding</keyword>
<feature type="region of interest" description="Disordered" evidence="14">
    <location>
        <begin position="251"/>
        <end position="478"/>
    </location>
</feature>
<dbReference type="CDD" id="cd15504">
    <property type="entry name" value="PHD_PRHA_like"/>
    <property type="match status" value="1"/>
</dbReference>
<reference evidence="18" key="1">
    <citation type="submission" date="2016-03" db="EMBL/GenBank/DDBJ databases">
        <title>Mechanisms controlling the formation of the plant cell surface in tip-growing cells are functionally conserved among land plants.</title>
        <authorList>
            <person name="Honkanen S."/>
            <person name="Jones V.A."/>
            <person name="Morieri G."/>
            <person name="Champion C."/>
            <person name="Hetherington A.J."/>
            <person name="Kelly S."/>
            <person name="Saint-Marcoux D."/>
            <person name="Proust H."/>
            <person name="Prescott H."/>
            <person name="Dolan L."/>
        </authorList>
    </citation>
    <scope>NUCLEOTIDE SEQUENCE [LARGE SCALE GENOMIC DNA]</scope>
    <source>
        <tissue evidence="18">Whole gametophyte</tissue>
    </source>
</reference>
<evidence type="ECO:0000256" key="6">
    <source>
        <dbReference type="ARBA" id="ARBA00023015"/>
    </source>
</evidence>
<feature type="compositionally biased region" description="Acidic residues" evidence="14">
    <location>
        <begin position="257"/>
        <end position="272"/>
    </location>
</feature>
<feature type="transmembrane region" description="Helical" evidence="15">
    <location>
        <begin position="37"/>
        <end position="61"/>
    </location>
</feature>
<dbReference type="InterPro" id="IPR019787">
    <property type="entry name" value="Znf_PHD-finger"/>
</dbReference>
<evidence type="ECO:0008006" key="20">
    <source>
        <dbReference type="Google" id="ProtNLM"/>
    </source>
</evidence>
<proteinExistence type="inferred from homology"/>
<keyword evidence="5" id="KW-0862">Zinc</keyword>
<feature type="DNA-binding region" description="Homeobox" evidence="11">
    <location>
        <begin position="474"/>
        <end position="534"/>
    </location>
</feature>
<evidence type="ECO:0000256" key="14">
    <source>
        <dbReference type="SAM" id="MobiDB-lite"/>
    </source>
</evidence>
<dbReference type="FunFam" id="3.30.40.10:FF:000270">
    <property type="entry name" value="pathogenesis-related homeodomain protein-like"/>
    <property type="match status" value="1"/>
</dbReference>
<dbReference type="CDD" id="cd00086">
    <property type="entry name" value="homeodomain"/>
    <property type="match status" value="1"/>
</dbReference>
<dbReference type="PROSITE" id="PS50071">
    <property type="entry name" value="HOMEOBOX_2"/>
    <property type="match status" value="1"/>
</dbReference>
<dbReference type="PANTHER" id="PTHR12628:SF10">
    <property type="entry name" value="HOMEOBOX DOMAIN-CONTAINING PROTEIN"/>
    <property type="match status" value="1"/>
</dbReference>
<dbReference type="GO" id="GO:0003682">
    <property type="term" value="F:chromatin binding"/>
    <property type="evidence" value="ECO:0007669"/>
    <property type="project" value="TreeGrafter"/>
</dbReference>
<evidence type="ECO:0000259" key="16">
    <source>
        <dbReference type="PROSITE" id="PS50016"/>
    </source>
</evidence>
<dbReference type="InterPro" id="IPR011011">
    <property type="entry name" value="Znf_FYVE_PHD"/>
</dbReference>
<dbReference type="GO" id="GO:0043565">
    <property type="term" value="F:sequence-specific DNA binding"/>
    <property type="evidence" value="ECO:0007669"/>
    <property type="project" value="UniProtKB-ARBA"/>
</dbReference>
<evidence type="ECO:0000256" key="15">
    <source>
        <dbReference type="SAM" id="Phobius"/>
    </source>
</evidence>
<keyword evidence="4 12" id="KW-0863">Zinc-finger</keyword>
<keyword evidence="15" id="KW-0812">Transmembrane</keyword>
<evidence type="ECO:0000256" key="8">
    <source>
        <dbReference type="ARBA" id="ARBA00023155"/>
    </source>
</evidence>
<keyword evidence="15" id="KW-1133">Transmembrane helix</keyword>
<dbReference type="SMART" id="SM00249">
    <property type="entry name" value="PHD"/>
    <property type="match status" value="1"/>
</dbReference>
<evidence type="ECO:0000256" key="5">
    <source>
        <dbReference type="ARBA" id="ARBA00022833"/>
    </source>
</evidence>
<evidence type="ECO:0000256" key="9">
    <source>
        <dbReference type="ARBA" id="ARBA00023163"/>
    </source>
</evidence>
<feature type="domain" description="Homeobox" evidence="17">
    <location>
        <begin position="472"/>
        <end position="533"/>
    </location>
</feature>
<dbReference type="PROSITE" id="PS01359">
    <property type="entry name" value="ZF_PHD_1"/>
    <property type="match status" value="1"/>
</dbReference>
<evidence type="ECO:0000259" key="17">
    <source>
        <dbReference type="PROSITE" id="PS50071"/>
    </source>
</evidence>
<feature type="compositionally biased region" description="Low complexity" evidence="14">
    <location>
        <begin position="298"/>
        <end position="318"/>
    </location>
</feature>
<keyword evidence="15" id="KW-0472">Membrane</keyword>
<feature type="transmembrane region" description="Helical" evidence="15">
    <location>
        <begin position="6"/>
        <end position="25"/>
    </location>
</feature>
<dbReference type="InterPro" id="IPR001356">
    <property type="entry name" value="HD"/>
</dbReference>
<keyword evidence="6" id="KW-0805">Transcription regulation</keyword>
<dbReference type="AlphaFoldDB" id="A0A176VK88"/>